<organism evidence="2 3">
    <name type="scientific">Orbus sasakiae</name>
    <dbReference type="NCBI Taxonomy" id="1078475"/>
    <lineage>
        <taxon>Bacteria</taxon>
        <taxon>Pseudomonadati</taxon>
        <taxon>Pseudomonadota</taxon>
        <taxon>Gammaproteobacteria</taxon>
        <taxon>Orbales</taxon>
        <taxon>Orbaceae</taxon>
        <taxon>Orbus</taxon>
    </lineage>
</organism>
<dbReference type="EMBL" id="BAABHY010000001">
    <property type="protein sequence ID" value="GAA5108660.1"/>
    <property type="molecule type" value="Genomic_DNA"/>
</dbReference>
<keyword evidence="1" id="KW-0732">Signal</keyword>
<keyword evidence="3" id="KW-1185">Reference proteome</keyword>
<name>A0ABP9N9U2_9GAMM</name>
<gene>
    <name evidence="2" type="ORF">GCM10023211_11190</name>
</gene>
<evidence type="ECO:0000256" key="1">
    <source>
        <dbReference type="SAM" id="SignalP"/>
    </source>
</evidence>
<dbReference type="NCBIfam" id="NF007458">
    <property type="entry name" value="PRK10030.1"/>
    <property type="match status" value="1"/>
</dbReference>
<sequence length="195" mass="22272">MKYFIALLLTFYTLFAAAYTPKDGDIIFHSSQSAQSKAIEQATHSPYSHMGIIFLQNGQPYVLEAASTVKYTPLQTWINRGVNQTYVVKRLNNTTLTDSQLAQLRQTASQFINKPYDSLFGWDDDAIYCSELVWKIYDRALGIQIGQRQKLKEFDLSSKVVQTKLKQRYGNKIPYNENVISPAAIFNSPQLTRVE</sequence>
<dbReference type="Proteomes" id="UP001500171">
    <property type="component" value="Unassembled WGS sequence"/>
</dbReference>
<dbReference type="InterPro" id="IPR038765">
    <property type="entry name" value="Papain-like_cys_pep_sf"/>
</dbReference>
<comment type="caution">
    <text evidence="2">The sequence shown here is derived from an EMBL/GenBank/DDBJ whole genome shotgun (WGS) entry which is preliminary data.</text>
</comment>
<dbReference type="Pfam" id="PF05708">
    <property type="entry name" value="Peptidase_C92"/>
    <property type="match status" value="1"/>
</dbReference>
<reference evidence="3" key="1">
    <citation type="journal article" date="2019" name="Int. J. Syst. Evol. Microbiol.">
        <title>The Global Catalogue of Microorganisms (GCM) 10K type strain sequencing project: providing services to taxonomists for standard genome sequencing and annotation.</title>
        <authorList>
            <consortium name="The Broad Institute Genomics Platform"/>
            <consortium name="The Broad Institute Genome Sequencing Center for Infectious Disease"/>
            <person name="Wu L."/>
            <person name="Ma J."/>
        </authorList>
    </citation>
    <scope>NUCLEOTIDE SEQUENCE [LARGE SCALE GENOMIC DNA]</scope>
    <source>
        <strain evidence="3">JCM 18050</strain>
    </source>
</reference>
<proteinExistence type="predicted"/>
<evidence type="ECO:0000313" key="2">
    <source>
        <dbReference type="EMBL" id="GAA5108660.1"/>
    </source>
</evidence>
<accession>A0ABP9N9U2</accession>
<feature type="chain" id="PRO_5045791888" evidence="1">
    <location>
        <begin position="19"/>
        <end position="195"/>
    </location>
</feature>
<protein>
    <submittedName>
        <fullName evidence="2">YiiX family permuted papain-like enzyme</fullName>
    </submittedName>
</protein>
<feature type="signal peptide" evidence="1">
    <location>
        <begin position="1"/>
        <end position="18"/>
    </location>
</feature>
<dbReference type="RefSeq" id="WP_345489692.1">
    <property type="nucleotide sequence ID" value="NZ_BAABHY010000001.1"/>
</dbReference>
<dbReference type="Gene3D" id="3.90.1720.10">
    <property type="entry name" value="endopeptidase domain like (from Nostoc punctiforme)"/>
    <property type="match status" value="1"/>
</dbReference>
<dbReference type="SUPFAM" id="SSF54001">
    <property type="entry name" value="Cysteine proteinases"/>
    <property type="match status" value="1"/>
</dbReference>
<evidence type="ECO:0000313" key="3">
    <source>
        <dbReference type="Proteomes" id="UP001500171"/>
    </source>
</evidence>
<dbReference type="InterPro" id="IPR024453">
    <property type="entry name" value="Peptidase_C92"/>
</dbReference>